<dbReference type="AlphaFoldDB" id="W0MPW6"/>
<sequence>MTSEQIGLSAGFVLALMGMVLFAVMLIAHKYIETIESNLPNCSYIKDNKRTWGNAGLLGKVMRGSIIAMILIMPSMHAKRGLIDAQEVSNLPKRYRYILTIPMITCCVLFVFLIALSLAEKYVA</sequence>
<evidence type="ECO:0000313" key="3">
    <source>
        <dbReference type="Proteomes" id="UP000019089"/>
    </source>
</evidence>
<dbReference type="STRING" id="1357279.N018_00835"/>
<dbReference type="Proteomes" id="UP000019089">
    <property type="component" value="Chromosome"/>
</dbReference>
<reference evidence="2 3" key="1">
    <citation type="submission" date="2013-12" db="EMBL/GenBank/DDBJ databases">
        <title>Interactions Between Genome Architecture and Virulence Genes in Pseudomonas syringae, strain CC1557 as a model.</title>
        <authorList>
            <person name="Baltrus D."/>
            <person name="Hockett K."/>
            <person name="Karlsrud E."/>
            <person name="Dougherty K."/>
            <person name="Nishimura M."/>
        </authorList>
    </citation>
    <scope>NUCLEOTIDE SEQUENCE [LARGE SCALE GENOMIC DNA]</scope>
    <source>
        <strain evidence="2 3">CC1557</strain>
    </source>
</reference>
<dbReference type="RefSeq" id="WP_025388607.1">
    <property type="nucleotide sequence ID" value="NZ_CP007014.1"/>
</dbReference>
<dbReference type="KEGG" id="psyr:N018_00835"/>
<proteinExistence type="predicted"/>
<dbReference type="HOGENOM" id="CLU_159335_0_0_6"/>
<dbReference type="EMBL" id="CP007014">
    <property type="protein sequence ID" value="AHG38866.1"/>
    <property type="molecule type" value="Genomic_DNA"/>
</dbReference>
<feature type="transmembrane region" description="Helical" evidence="1">
    <location>
        <begin position="97"/>
        <end position="119"/>
    </location>
</feature>
<organism evidence="2 3">
    <name type="scientific">Pseudomonas syringae CC1557</name>
    <dbReference type="NCBI Taxonomy" id="1357279"/>
    <lineage>
        <taxon>Bacteria</taxon>
        <taxon>Pseudomonadati</taxon>
        <taxon>Pseudomonadota</taxon>
        <taxon>Gammaproteobacteria</taxon>
        <taxon>Pseudomonadales</taxon>
        <taxon>Pseudomonadaceae</taxon>
        <taxon>Pseudomonas</taxon>
        <taxon>Pseudomonas syringae</taxon>
    </lineage>
</organism>
<accession>W0MPW6</accession>
<evidence type="ECO:0000256" key="1">
    <source>
        <dbReference type="SAM" id="Phobius"/>
    </source>
</evidence>
<keyword evidence="1" id="KW-0812">Transmembrane</keyword>
<feature type="transmembrane region" description="Helical" evidence="1">
    <location>
        <begin position="12"/>
        <end position="32"/>
    </location>
</feature>
<gene>
    <name evidence="2" type="ORF">N018_00835</name>
</gene>
<name>W0MPW6_PSESX</name>
<feature type="transmembrane region" description="Helical" evidence="1">
    <location>
        <begin position="52"/>
        <end position="76"/>
    </location>
</feature>
<keyword evidence="1" id="KW-0472">Membrane</keyword>
<protein>
    <submittedName>
        <fullName evidence="2">Uncharacterized protein</fullName>
    </submittedName>
</protein>
<evidence type="ECO:0000313" key="2">
    <source>
        <dbReference type="EMBL" id="AHG38866.1"/>
    </source>
</evidence>
<keyword evidence="1" id="KW-1133">Transmembrane helix</keyword>